<keyword evidence="3" id="KW-1185">Reference proteome</keyword>
<gene>
    <name evidence="2" type="ORF">F4V43_14455</name>
</gene>
<dbReference type="InterPro" id="IPR029044">
    <property type="entry name" value="Nucleotide-diphossugar_trans"/>
</dbReference>
<comment type="caution">
    <text evidence="2">The sequence shown here is derived from an EMBL/GenBank/DDBJ whole genome shotgun (WGS) entry which is preliminary data.</text>
</comment>
<sequence>MTEGAESLVKLMLLSGGSGKRLWPLSNDSRSKQFLRVLPAPGGGSESMLQRLWRQVGEAGLRESAHILTGRDQAGMIAAQIGAAAPLILEPERRDTFAAILLAAAYAAGLPGAAPDETVIIMPIDPCVDGDFFRTLALLDSALAASRYPLVLVGVHPTHPSEKYGYIVIDEHAGEHTGGHACPLRTVSRFVEKPSAGEAARLIGEGALWNCGVFAGRLSFYTGLLAKRGLPADYAGLLRRYAGLPKISFDYEVAERLPSLGVLPYAGRWKDLGTWNTLTEEMRETVSGPGRVSADSIGTHIVNELDIPVNVLGVPGLIVAASPDGILVADKEASPRIKEMLDEDAPPMYAERQWGWQRVLERGGSAEDRRATVSRIAVHAGCTLPLRCEAQCEYVWVVTSGSGEAVLENRVHPLGPGDALRLPSGTPHSLRTHGGIRLVETAFPL</sequence>
<dbReference type="Gene3D" id="3.90.550.10">
    <property type="entry name" value="Spore Coat Polysaccharide Biosynthesis Protein SpsA, Chain A"/>
    <property type="match status" value="1"/>
</dbReference>
<dbReference type="InterPro" id="IPR011051">
    <property type="entry name" value="RmlC_Cupin_sf"/>
</dbReference>
<evidence type="ECO:0000313" key="2">
    <source>
        <dbReference type="EMBL" id="KAA9000334.1"/>
    </source>
</evidence>
<accession>A0A5J5G0V1</accession>
<dbReference type="Proteomes" id="UP000367750">
    <property type="component" value="Unassembled WGS sequence"/>
</dbReference>
<dbReference type="SUPFAM" id="SSF51182">
    <property type="entry name" value="RmlC-like cupins"/>
    <property type="match status" value="1"/>
</dbReference>
<dbReference type="OrthoDB" id="9806359at2"/>
<evidence type="ECO:0000259" key="1">
    <source>
        <dbReference type="Pfam" id="PF00483"/>
    </source>
</evidence>
<dbReference type="EMBL" id="VYKK01000021">
    <property type="protein sequence ID" value="KAA9000334.1"/>
    <property type="molecule type" value="Genomic_DNA"/>
</dbReference>
<proteinExistence type="predicted"/>
<reference evidence="2 3" key="1">
    <citation type="submission" date="2019-09" db="EMBL/GenBank/DDBJ databases">
        <title>Bacillus ochoae sp. nov., Paenibacillus whitsoniae sp. nov., Paenibacillus spiritus sp. nov. Isolated from the Mars Exploration Rover during spacecraft assembly.</title>
        <authorList>
            <person name="Seuylemezian A."/>
            <person name="Vaishampayan P."/>
        </authorList>
    </citation>
    <scope>NUCLEOTIDE SEQUENCE [LARGE SCALE GENOMIC DNA]</scope>
    <source>
        <strain evidence="2 3">MER_111</strain>
    </source>
</reference>
<dbReference type="GO" id="GO:0004475">
    <property type="term" value="F:mannose-1-phosphate guanylyltransferase (GTP) activity"/>
    <property type="evidence" value="ECO:0007669"/>
    <property type="project" value="TreeGrafter"/>
</dbReference>
<name>A0A5J5G0V1_9BACL</name>
<dbReference type="Gene3D" id="2.60.120.10">
    <property type="entry name" value="Jelly Rolls"/>
    <property type="match status" value="1"/>
</dbReference>
<evidence type="ECO:0000313" key="3">
    <source>
        <dbReference type="Proteomes" id="UP000367750"/>
    </source>
</evidence>
<dbReference type="PANTHER" id="PTHR46390:SF1">
    <property type="entry name" value="MANNOSE-1-PHOSPHATE GUANYLYLTRANSFERASE"/>
    <property type="match status" value="1"/>
</dbReference>
<dbReference type="InterPro" id="IPR005835">
    <property type="entry name" value="NTP_transferase_dom"/>
</dbReference>
<dbReference type="Pfam" id="PF00483">
    <property type="entry name" value="NTP_transferase"/>
    <property type="match status" value="1"/>
</dbReference>
<protein>
    <submittedName>
        <fullName evidence="2">Cupin domain-containing protein</fullName>
    </submittedName>
</protein>
<dbReference type="AlphaFoldDB" id="A0A5J5G0V1"/>
<dbReference type="SUPFAM" id="SSF53448">
    <property type="entry name" value="Nucleotide-diphospho-sugar transferases"/>
    <property type="match status" value="1"/>
</dbReference>
<feature type="domain" description="Nucleotidyl transferase" evidence="1">
    <location>
        <begin position="12"/>
        <end position="284"/>
    </location>
</feature>
<dbReference type="PANTHER" id="PTHR46390">
    <property type="entry name" value="MANNOSE-1-PHOSPHATE GUANYLYLTRANSFERASE"/>
    <property type="match status" value="1"/>
</dbReference>
<dbReference type="InterPro" id="IPR014710">
    <property type="entry name" value="RmlC-like_jellyroll"/>
</dbReference>
<dbReference type="GO" id="GO:0009298">
    <property type="term" value="P:GDP-mannose biosynthetic process"/>
    <property type="evidence" value="ECO:0007669"/>
    <property type="project" value="TreeGrafter"/>
</dbReference>
<organism evidence="2 3">
    <name type="scientific">Paenibacillus spiritus</name>
    <dbReference type="NCBI Taxonomy" id="2496557"/>
    <lineage>
        <taxon>Bacteria</taxon>
        <taxon>Bacillati</taxon>
        <taxon>Bacillota</taxon>
        <taxon>Bacilli</taxon>
        <taxon>Bacillales</taxon>
        <taxon>Paenibacillaceae</taxon>
        <taxon>Paenibacillus</taxon>
    </lineage>
</organism>
<dbReference type="InterPro" id="IPR051161">
    <property type="entry name" value="Mannose-6P_isomerase_type2"/>
</dbReference>